<name>X1M201_9ZZZZ</name>
<feature type="domain" description="Type II/III secretion system secretin-like" evidence="5">
    <location>
        <begin position="41"/>
        <end position="200"/>
    </location>
</feature>
<dbReference type="GO" id="GO:0009306">
    <property type="term" value="P:protein secretion"/>
    <property type="evidence" value="ECO:0007669"/>
    <property type="project" value="InterPro"/>
</dbReference>
<organism evidence="6">
    <name type="scientific">marine sediment metagenome</name>
    <dbReference type="NCBI Taxonomy" id="412755"/>
    <lineage>
        <taxon>unclassified sequences</taxon>
        <taxon>metagenomes</taxon>
        <taxon>ecological metagenomes</taxon>
    </lineage>
</organism>
<accession>X1M201</accession>
<evidence type="ECO:0000313" key="6">
    <source>
        <dbReference type="EMBL" id="GAI25612.1"/>
    </source>
</evidence>
<dbReference type="PANTHER" id="PTHR30332:SF24">
    <property type="entry name" value="SECRETIN GSPD-RELATED"/>
    <property type="match status" value="1"/>
</dbReference>
<keyword evidence="2" id="KW-0732">Signal</keyword>
<evidence type="ECO:0000256" key="3">
    <source>
        <dbReference type="ARBA" id="ARBA00023136"/>
    </source>
</evidence>
<evidence type="ECO:0000256" key="1">
    <source>
        <dbReference type="ARBA" id="ARBA00004370"/>
    </source>
</evidence>
<reference evidence="6" key="1">
    <citation type="journal article" date="2014" name="Front. Microbiol.">
        <title>High frequency of phylogenetically diverse reductive dehalogenase-homologous genes in deep subseafloor sedimentary metagenomes.</title>
        <authorList>
            <person name="Kawai M."/>
            <person name="Futagami T."/>
            <person name="Toyoda A."/>
            <person name="Takaki Y."/>
            <person name="Nishi S."/>
            <person name="Hori S."/>
            <person name="Arai W."/>
            <person name="Tsubouchi T."/>
            <person name="Morono Y."/>
            <person name="Uchiyama I."/>
            <person name="Ito T."/>
            <person name="Fujiyama A."/>
            <person name="Inagaki F."/>
            <person name="Takami H."/>
        </authorList>
    </citation>
    <scope>NUCLEOTIDE SEQUENCE</scope>
    <source>
        <strain evidence="6">Expedition CK06-06</strain>
    </source>
</reference>
<sequence length="201" mass="21471">GDITVTGKTDVMTSPFGLGTPATLNIATIMSGADLALTLRALAKKTRTKTLSNPTLVVESNRPAHIHVGDTIPYKMTVITEGGATETLGQLEIGTTLDVTPTVSPMGNQISLDVSVAVKDFVGYTDAGPQTTDREASTKVTISEGQTVVIGGLISETEKETAYQVPILGDIPILGYLFKKKETQKRKLELLIFLTPHVIRY</sequence>
<feature type="non-terminal residue" evidence="6">
    <location>
        <position position="1"/>
    </location>
</feature>
<dbReference type="AlphaFoldDB" id="X1M201"/>
<keyword evidence="4" id="KW-0812">Transmembrane</keyword>
<comment type="subcellular location">
    <subcellularLocation>
        <location evidence="1">Membrane</location>
    </subcellularLocation>
</comment>
<keyword evidence="4" id="KW-1133">Transmembrane helix</keyword>
<dbReference type="EMBL" id="BARV01021608">
    <property type="protein sequence ID" value="GAI25612.1"/>
    <property type="molecule type" value="Genomic_DNA"/>
</dbReference>
<protein>
    <recommendedName>
        <fullName evidence="5">Type II/III secretion system secretin-like domain-containing protein</fullName>
    </recommendedName>
</protein>
<comment type="caution">
    <text evidence="6">The sequence shown here is derived from an EMBL/GenBank/DDBJ whole genome shotgun (WGS) entry which is preliminary data.</text>
</comment>
<evidence type="ECO:0000256" key="2">
    <source>
        <dbReference type="ARBA" id="ARBA00022729"/>
    </source>
</evidence>
<dbReference type="PANTHER" id="PTHR30332">
    <property type="entry name" value="PROBABLE GENERAL SECRETION PATHWAY PROTEIN D"/>
    <property type="match status" value="1"/>
</dbReference>
<dbReference type="GO" id="GO:0015627">
    <property type="term" value="C:type II protein secretion system complex"/>
    <property type="evidence" value="ECO:0007669"/>
    <property type="project" value="TreeGrafter"/>
</dbReference>
<dbReference type="PRINTS" id="PR00811">
    <property type="entry name" value="BCTERIALGSPD"/>
</dbReference>
<dbReference type="InterPro" id="IPR050810">
    <property type="entry name" value="Bact_Secretion_Sys_Channel"/>
</dbReference>
<keyword evidence="3 4" id="KW-0472">Membrane</keyword>
<feature type="transmembrane region" description="Helical" evidence="4">
    <location>
        <begin position="22"/>
        <end position="43"/>
    </location>
</feature>
<gene>
    <name evidence="6" type="ORF">S06H3_35774</name>
</gene>
<dbReference type="Pfam" id="PF00263">
    <property type="entry name" value="Secretin"/>
    <property type="match status" value="1"/>
</dbReference>
<evidence type="ECO:0000259" key="5">
    <source>
        <dbReference type="Pfam" id="PF00263"/>
    </source>
</evidence>
<proteinExistence type="predicted"/>
<evidence type="ECO:0000256" key="4">
    <source>
        <dbReference type="SAM" id="Phobius"/>
    </source>
</evidence>
<dbReference type="InterPro" id="IPR004846">
    <property type="entry name" value="T2SS/T3SS_dom"/>
</dbReference>
<dbReference type="GO" id="GO:0016020">
    <property type="term" value="C:membrane"/>
    <property type="evidence" value="ECO:0007669"/>
    <property type="project" value="UniProtKB-SubCell"/>
</dbReference>
<dbReference type="InterPro" id="IPR001775">
    <property type="entry name" value="GspD/PilQ"/>
</dbReference>
<dbReference type="PRINTS" id="PR01032">
    <property type="entry name" value="PHAGEIV"/>
</dbReference>
<dbReference type="InterPro" id="IPR004845">
    <property type="entry name" value="T2SS_GspD_CS"/>
</dbReference>
<dbReference type="PROSITE" id="PS00875">
    <property type="entry name" value="T2SP_D"/>
    <property type="match status" value="1"/>
</dbReference>